<dbReference type="Gene3D" id="3.40.50.2300">
    <property type="match status" value="2"/>
</dbReference>
<dbReference type="InterPro" id="IPR046335">
    <property type="entry name" value="LacI/GalR-like_sensor"/>
</dbReference>
<dbReference type="AlphaFoldDB" id="A0A841ENZ8"/>
<feature type="domain" description="Transcriptional regulator LacI/GalR-like sensor" evidence="4">
    <location>
        <begin position="155"/>
        <end position="255"/>
    </location>
</feature>
<evidence type="ECO:0000313" key="5">
    <source>
        <dbReference type="EMBL" id="MBB6004965.1"/>
    </source>
</evidence>
<reference evidence="5 6" key="1">
    <citation type="submission" date="2020-08" db="EMBL/GenBank/DDBJ databases">
        <title>Functional genomics of gut bacteria from endangered species of beetles.</title>
        <authorList>
            <person name="Carlos-Shanley C."/>
        </authorList>
    </citation>
    <scope>NUCLEOTIDE SEQUENCE [LARGE SCALE GENOMIC DNA]</scope>
    <source>
        <strain evidence="5 6">S00070</strain>
    </source>
</reference>
<dbReference type="SUPFAM" id="SSF53822">
    <property type="entry name" value="Periplasmic binding protein-like I"/>
    <property type="match status" value="1"/>
</dbReference>
<evidence type="ECO:0000256" key="1">
    <source>
        <dbReference type="ARBA" id="ARBA00023015"/>
    </source>
</evidence>
<proteinExistence type="predicted"/>
<organism evidence="5 6">
    <name type="scientific">Arcicella rosea</name>
    <dbReference type="NCBI Taxonomy" id="502909"/>
    <lineage>
        <taxon>Bacteria</taxon>
        <taxon>Pseudomonadati</taxon>
        <taxon>Bacteroidota</taxon>
        <taxon>Cytophagia</taxon>
        <taxon>Cytophagales</taxon>
        <taxon>Flectobacillaceae</taxon>
        <taxon>Arcicella</taxon>
    </lineage>
</organism>
<dbReference type="RefSeq" id="WP_184136362.1">
    <property type="nucleotide sequence ID" value="NZ_JACHKT010000033.1"/>
</dbReference>
<protein>
    <submittedName>
        <fullName evidence="5">DNA-binding LacI/PurR family transcriptional regulator</fullName>
    </submittedName>
</protein>
<evidence type="ECO:0000259" key="4">
    <source>
        <dbReference type="Pfam" id="PF13377"/>
    </source>
</evidence>
<dbReference type="InterPro" id="IPR028082">
    <property type="entry name" value="Peripla_BP_I"/>
</dbReference>
<accession>A0A841ENZ8</accession>
<keyword evidence="2 5" id="KW-0238">DNA-binding</keyword>
<dbReference type="Pfam" id="PF13377">
    <property type="entry name" value="Peripla_BP_3"/>
    <property type="match status" value="1"/>
</dbReference>
<comment type="caution">
    <text evidence="5">The sequence shown here is derived from an EMBL/GenBank/DDBJ whole genome shotgun (WGS) entry which is preliminary data.</text>
</comment>
<dbReference type="EMBL" id="JACHKT010000033">
    <property type="protein sequence ID" value="MBB6004965.1"/>
    <property type="molecule type" value="Genomic_DNA"/>
</dbReference>
<keyword evidence="3" id="KW-0804">Transcription</keyword>
<sequence length="271" mass="31532">MTAQIANSHKSLQKNELKILMVFSRLNDFKHEIYDGFMDEIEGKATVDLYIHQFSTQNAFHFEKVIKEKISQYDYFAFMLHANCPNEDFLKIINSIPTGKLILLEKRNEFIRGNYACVYQDFEQDIYEALFKAKESIMKYNTINCIIQEHYANAYFVIEGVKKFAKENKLQCNIYSEVEENTIRSKEAYLILSERYLAETLVCCQHKKMKVGEDIGIVSYNETPIKEILSGGITVVSTDHFQLGKNAADLILSGKKEHIRNQFLFIQRNSL</sequence>
<name>A0A841ENZ8_9BACT</name>
<evidence type="ECO:0000256" key="3">
    <source>
        <dbReference type="ARBA" id="ARBA00023163"/>
    </source>
</evidence>
<dbReference type="GO" id="GO:0003677">
    <property type="term" value="F:DNA binding"/>
    <property type="evidence" value="ECO:0007669"/>
    <property type="project" value="UniProtKB-KW"/>
</dbReference>
<dbReference type="Proteomes" id="UP000524404">
    <property type="component" value="Unassembled WGS sequence"/>
</dbReference>
<evidence type="ECO:0000313" key="6">
    <source>
        <dbReference type="Proteomes" id="UP000524404"/>
    </source>
</evidence>
<gene>
    <name evidence="5" type="ORF">HNP25_003635</name>
</gene>
<evidence type="ECO:0000256" key="2">
    <source>
        <dbReference type="ARBA" id="ARBA00023125"/>
    </source>
</evidence>
<keyword evidence="6" id="KW-1185">Reference proteome</keyword>
<keyword evidence="1" id="KW-0805">Transcription regulation</keyword>